<comment type="caution">
    <text evidence="1">The sequence shown here is derived from an EMBL/GenBank/DDBJ whole genome shotgun (WGS) entry which is preliminary data.</text>
</comment>
<sequence>MSVLPSQDRNCTARLPARLVSRLVRIARAFFDEPEDSNEFDRLTRMRRCSRYAKTVYFSGEVYADRMKLIGKTLDFAWFLRRVINRVGIDAGATVHVTAAFLAGIAARGRA</sequence>
<organism evidence="1 2">
    <name type="scientific">Paraburkholderia caribensis</name>
    <dbReference type="NCBI Taxonomy" id="75105"/>
    <lineage>
        <taxon>Bacteria</taxon>
        <taxon>Pseudomonadati</taxon>
        <taxon>Pseudomonadota</taxon>
        <taxon>Betaproteobacteria</taxon>
        <taxon>Burkholderiales</taxon>
        <taxon>Burkholderiaceae</taxon>
        <taxon>Paraburkholderia</taxon>
    </lineage>
</organism>
<dbReference type="EMBL" id="JAYLVJ010000003">
    <property type="protein sequence ID" value="MEO1753062.1"/>
    <property type="molecule type" value="Genomic_DNA"/>
</dbReference>
<evidence type="ECO:0000313" key="2">
    <source>
        <dbReference type="Proteomes" id="UP001462961"/>
    </source>
</evidence>
<dbReference type="RefSeq" id="WP_146174439.1">
    <property type="nucleotide sequence ID" value="NZ_CP015959.1"/>
</dbReference>
<reference evidence="1 2" key="1">
    <citation type="submission" date="2024-01" db="EMBL/GenBank/DDBJ databases">
        <title>The diversity of rhizobia nodulating Mimosa spp. in eleven states of Brazil covering several biomes is determined by host plant, location, and edaphic factors.</title>
        <authorList>
            <person name="Rouws L."/>
            <person name="Barauna A."/>
            <person name="Beukes C."/>
            <person name="De Faria S.M."/>
            <person name="Gross E."/>
            <person name="Dos Reis Junior F.B."/>
            <person name="Simon M."/>
            <person name="Maluk M."/>
            <person name="Odee D.W."/>
            <person name="Kenicer G."/>
            <person name="Young J.P.W."/>
            <person name="Reis V.M."/>
            <person name="Zilli J."/>
            <person name="James E.K."/>
        </authorList>
    </citation>
    <scope>NUCLEOTIDE SEQUENCE [LARGE SCALE GENOMIC DNA]</scope>
    <source>
        <strain evidence="1 2">JHI1651</strain>
    </source>
</reference>
<proteinExistence type="predicted"/>
<dbReference type="Proteomes" id="UP001462961">
    <property type="component" value="Unassembled WGS sequence"/>
</dbReference>
<evidence type="ECO:0000313" key="1">
    <source>
        <dbReference type="EMBL" id="MEO1753062.1"/>
    </source>
</evidence>
<accession>A0ABV0DQ55</accession>
<name>A0ABV0DQ55_9BURK</name>
<protein>
    <submittedName>
        <fullName evidence="1">Uncharacterized protein</fullName>
    </submittedName>
</protein>
<keyword evidence="2" id="KW-1185">Reference proteome</keyword>
<gene>
    <name evidence="1" type="ORF">VOI32_03870</name>
</gene>